<accession>G0J376</accession>
<sequence length="96" mass="10924">MDRLDHKNRPVPFSIVFYTADKKLNKGGERKEIKGGVLTKHVKGLPIHIRRVDGFAGSKSPKHYENATRNVSSPDGSITKVHIRLITYFNGLRIIW</sequence>
<dbReference type="EMBL" id="CP002955">
    <property type="protein sequence ID" value="AEL24017.1"/>
    <property type="molecule type" value="Genomic_DNA"/>
</dbReference>
<dbReference type="HOGENOM" id="CLU_175591_0_0_10"/>
<protein>
    <submittedName>
        <fullName evidence="1">Uncharacterized protein</fullName>
    </submittedName>
</protein>
<evidence type="ECO:0000313" key="2">
    <source>
        <dbReference type="Proteomes" id="UP000001635"/>
    </source>
</evidence>
<name>G0J376_CYCMS</name>
<proteinExistence type="predicted"/>
<dbReference type="STRING" id="880070.Cycma_0235"/>
<dbReference type="KEGG" id="cmr:Cycma_0235"/>
<keyword evidence="2" id="KW-1185">Reference proteome</keyword>
<dbReference type="AlphaFoldDB" id="G0J376"/>
<evidence type="ECO:0000313" key="1">
    <source>
        <dbReference type="EMBL" id="AEL24017.1"/>
    </source>
</evidence>
<reference evidence="2" key="1">
    <citation type="submission" date="2011-07" db="EMBL/GenBank/DDBJ databases">
        <title>The complete genome of Cyclobacterium marinum DSM 745.</title>
        <authorList>
            <person name="Lucas S."/>
            <person name="Han J."/>
            <person name="Lapidus A."/>
            <person name="Bruce D."/>
            <person name="Goodwin L."/>
            <person name="Pitluck S."/>
            <person name="Peters L."/>
            <person name="Kyrpides N."/>
            <person name="Mavromatis K."/>
            <person name="Ivanova N."/>
            <person name="Ovchinnikova G."/>
            <person name="Chertkov O."/>
            <person name="Detter J.C."/>
            <person name="Tapia R."/>
            <person name="Han C."/>
            <person name="Land M."/>
            <person name="Hauser L."/>
            <person name="Markowitz V."/>
            <person name="Cheng J.-F."/>
            <person name="Hugenholtz P."/>
            <person name="Woyke T."/>
            <person name="Wu D."/>
            <person name="Tindall B."/>
            <person name="Schuetze A."/>
            <person name="Brambilla E."/>
            <person name="Klenk H.-P."/>
            <person name="Eisen J.A."/>
        </authorList>
    </citation>
    <scope>NUCLEOTIDE SEQUENCE [LARGE SCALE GENOMIC DNA]</scope>
    <source>
        <strain evidence="2">ATCC 25205 / DSM 745 / LMG 13164 / NCIMB 1802</strain>
    </source>
</reference>
<organism evidence="1 2">
    <name type="scientific">Cyclobacterium marinum (strain ATCC 25205 / DSM 745 / LMG 13164 / NCIMB 1802)</name>
    <name type="common">Flectobacillus marinus</name>
    <dbReference type="NCBI Taxonomy" id="880070"/>
    <lineage>
        <taxon>Bacteria</taxon>
        <taxon>Pseudomonadati</taxon>
        <taxon>Bacteroidota</taxon>
        <taxon>Cytophagia</taxon>
        <taxon>Cytophagales</taxon>
        <taxon>Cyclobacteriaceae</taxon>
        <taxon>Cyclobacterium</taxon>
    </lineage>
</organism>
<gene>
    <name evidence="1" type="ordered locus">Cycma_0235</name>
</gene>
<dbReference type="Proteomes" id="UP000001635">
    <property type="component" value="Chromosome"/>
</dbReference>